<feature type="region of interest" description="Disordered" evidence="5">
    <location>
        <begin position="23"/>
        <end position="67"/>
    </location>
</feature>
<keyword evidence="6" id="KW-0732">Signal</keyword>
<reference evidence="8 9" key="1">
    <citation type="journal article" date="2019" name="Environ. Microbiol.">
        <title>Species interactions and distinct microbial communities in high Arctic permafrost affected cryosols are associated with the CH4 and CO2 gas fluxes.</title>
        <authorList>
            <person name="Altshuler I."/>
            <person name="Hamel J."/>
            <person name="Turney S."/>
            <person name="Magnuson E."/>
            <person name="Levesque R."/>
            <person name="Greer C."/>
            <person name="Whyte L.G."/>
        </authorList>
    </citation>
    <scope>NUCLEOTIDE SEQUENCE [LARGE SCALE GENOMIC DNA]</scope>
    <source>
        <strain evidence="8 9">E6.1</strain>
    </source>
</reference>
<gene>
    <name evidence="8" type="ORF">EAH76_11140</name>
</gene>
<comment type="subcellular location">
    <subcellularLocation>
        <location evidence="1">Cell outer membrane</location>
        <topology evidence="1">Lipid-anchor</topology>
    </subcellularLocation>
</comment>
<dbReference type="GO" id="GO:0009279">
    <property type="term" value="C:cell outer membrane"/>
    <property type="evidence" value="ECO:0007669"/>
    <property type="project" value="UniProtKB-SubCell"/>
</dbReference>
<feature type="compositionally biased region" description="Basic and acidic residues" evidence="5">
    <location>
        <begin position="25"/>
        <end position="67"/>
    </location>
</feature>
<dbReference type="Pfam" id="PF05433">
    <property type="entry name" value="Rick_17kDa_Anti"/>
    <property type="match status" value="1"/>
</dbReference>
<evidence type="ECO:0000256" key="4">
    <source>
        <dbReference type="ARBA" id="ARBA00023288"/>
    </source>
</evidence>
<keyword evidence="9" id="KW-1185">Reference proteome</keyword>
<evidence type="ECO:0000313" key="9">
    <source>
        <dbReference type="Proteomes" id="UP000319931"/>
    </source>
</evidence>
<dbReference type="Proteomes" id="UP000319931">
    <property type="component" value="Unassembled WGS sequence"/>
</dbReference>
<keyword evidence="4" id="KW-0449">Lipoprotein</keyword>
<dbReference type="RefSeq" id="WP_140850247.1">
    <property type="nucleotide sequence ID" value="NZ_RCZC01000002.1"/>
</dbReference>
<dbReference type="EMBL" id="RCZC01000002">
    <property type="protein sequence ID" value="TPG55114.1"/>
    <property type="molecule type" value="Genomic_DNA"/>
</dbReference>
<organism evidence="8 9">
    <name type="scientific">Sphingomonas glacialis</name>
    <dbReference type="NCBI Taxonomy" id="658225"/>
    <lineage>
        <taxon>Bacteria</taxon>
        <taxon>Pseudomonadati</taxon>
        <taxon>Pseudomonadota</taxon>
        <taxon>Alphaproteobacteria</taxon>
        <taxon>Sphingomonadales</taxon>
        <taxon>Sphingomonadaceae</taxon>
        <taxon>Sphingomonas</taxon>
    </lineage>
</organism>
<name>A0A502G013_9SPHN</name>
<evidence type="ECO:0000256" key="5">
    <source>
        <dbReference type="SAM" id="MobiDB-lite"/>
    </source>
</evidence>
<evidence type="ECO:0000256" key="6">
    <source>
        <dbReference type="SAM" id="SignalP"/>
    </source>
</evidence>
<accession>A0A502G013</accession>
<dbReference type="InterPro" id="IPR008816">
    <property type="entry name" value="Gly_zipper_2TM_dom"/>
</dbReference>
<protein>
    <recommendedName>
        <fullName evidence="3">17 kDa surface antigen</fullName>
    </recommendedName>
</protein>
<evidence type="ECO:0000313" key="8">
    <source>
        <dbReference type="EMBL" id="TPG55114.1"/>
    </source>
</evidence>
<feature type="domain" description="Glycine zipper 2TM" evidence="7">
    <location>
        <begin position="134"/>
        <end position="173"/>
    </location>
</feature>
<evidence type="ECO:0000256" key="2">
    <source>
        <dbReference type="ARBA" id="ARBA00008681"/>
    </source>
</evidence>
<evidence type="ECO:0000256" key="3">
    <source>
        <dbReference type="ARBA" id="ARBA00015281"/>
    </source>
</evidence>
<sequence>MRKFFLAAVMAATSLSAIPATAQDYRGDRQDQRGDDRGDRRDDRADRRDDRRDYRQDARQDWRQDRLQDARQRNWQQYRGYDYNRFEPGQRTYLADRYYRDGSYYQPRRLGRNDRIYRGGDNRYYCRRSDGTTGLIIGGLAGGLLGNSLASGGSRTLGTLIGGGAGALLGQSVDRGQVQCR</sequence>
<evidence type="ECO:0000256" key="1">
    <source>
        <dbReference type="ARBA" id="ARBA00004459"/>
    </source>
</evidence>
<dbReference type="AlphaFoldDB" id="A0A502G013"/>
<comment type="similarity">
    <text evidence="2">Belongs to the rickettsiale 17 kDa surface antigen family.</text>
</comment>
<feature type="chain" id="PRO_5021253393" description="17 kDa surface antigen" evidence="6">
    <location>
        <begin position="23"/>
        <end position="181"/>
    </location>
</feature>
<dbReference type="OrthoDB" id="7585895at2"/>
<feature type="signal peptide" evidence="6">
    <location>
        <begin position="1"/>
        <end position="22"/>
    </location>
</feature>
<proteinExistence type="inferred from homology"/>
<comment type="caution">
    <text evidence="8">The sequence shown here is derived from an EMBL/GenBank/DDBJ whole genome shotgun (WGS) entry which is preliminary data.</text>
</comment>
<evidence type="ECO:0000259" key="7">
    <source>
        <dbReference type="Pfam" id="PF05433"/>
    </source>
</evidence>